<dbReference type="Gene3D" id="3.30.750.140">
    <property type="match status" value="1"/>
</dbReference>
<dbReference type="InterPro" id="IPR021136">
    <property type="entry name" value="Flagellar_hook_control-like_C"/>
</dbReference>
<dbReference type="Pfam" id="PF02120">
    <property type="entry name" value="Flg_hook"/>
    <property type="match status" value="1"/>
</dbReference>
<dbReference type="InterPro" id="IPR038610">
    <property type="entry name" value="FliK-like_C_sf"/>
</dbReference>
<organism evidence="2 3">
    <name type="scientific">Oryzomonas rubra</name>
    <dbReference type="NCBI Taxonomy" id="2509454"/>
    <lineage>
        <taxon>Bacteria</taxon>
        <taxon>Pseudomonadati</taxon>
        <taxon>Thermodesulfobacteriota</taxon>
        <taxon>Desulfuromonadia</taxon>
        <taxon>Geobacterales</taxon>
        <taxon>Geobacteraceae</taxon>
        <taxon>Oryzomonas</taxon>
    </lineage>
</organism>
<gene>
    <name evidence="2" type="ORF">ET418_13210</name>
</gene>
<dbReference type="RefSeq" id="WP_149308246.1">
    <property type="nucleotide sequence ID" value="NZ_SRSD01000008.1"/>
</dbReference>
<evidence type="ECO:0000313" key="3">
    <source>
        <dbReference type="Proteomes" id="UP000324298"/>
    </source>
</evidence>
<reference evidence="2 3" key="1">
    <citation type="submission" date="2019-04" db="EMBL/GenBank/DDBJ databases">
        <title>Geobacter ruber sp. nov., ferric-reducing bacteria isolated from paddy soil.</title>
        <authorList>
            <person name="Xu Z."/>
            <person name="Masuda Y."/>
            <person name="Itoh H."/>
            <person name="Senoo K."/>
        </authorList>
    </citation>
    <scope>NUCLEOTIDE SEQUENCE [LARGE SCALE GENOMIC DNA]</scope>
    <source>
        <strain evidence="2 3">Red88</strain>
    </source>
</reference>
<evidence type="ECO:0000313" key="2">
    <source>
        <dbReference type="EMBL" id="KAA0889729.1"/>
    </source>
</evidence>
<dbReference type="OrthoDB" id="5296742at2"/>
<keyword evidence="2" id="KW-0282">Flagellum</keyword>
<accession>A0A5A9XBU5</accession>
<dbReference type="EMBL" id="SRSD01000008">
    <property type="protein sequence ID" value="KAA0889729.1"/>
    <property type="molecule type" value="Genomic_DNA"/>
</dbReference>
<comment type="caution">
    <text evidence="2">The sequence shown here is derived from an EMBL/GenBank/DDBJ whole genome shotgun (WGS) entry which is preliminary data.</text>
</comment>
<keyword evidence="3" id="KW-1185">Reference proteome</keyword>
<evidence type="ECO:0000259" key="1">
    <source>
        <dbReference type="Pfam" id="PF02120"/>
    </source>
</evidence>
<proteinExistence type="predicted"/>
<protein>
    <submittedName>
        <fullName evidence="2">Flagellar hook-length control protein FliK</fullName>
    </submittedName>
</protein>
<name>A0A5A9XBU5_9BACT</name>
<feature type="domain" description="Flagellar hook-length control protein-like C-terminal" evidence="1">
    <location>
        <begin position="674"/>
        <end position="746"/>
    </location>
</feature>
<keyword evidence="2" id="KW-0969">Cilium</keyword>
<dbReference type="AlphaFoldDB" id="A0A5A9XBU5"/>
<keyword evidence="2" id="KW-0966">Cell projection</keyword>
<dbReference type="Proteomes" id="UP000324298">
    <property type="component" value="Unassembled WGS sequence"/>
</dbReference>
<sequence length="749" mass="79284">MAIPTDIQSQVYNLLSQASNLSFVSAEQEAGARVSFVPGQQVSASVLTTLPNNLTQVQIGTERFNLALPMAVRPGQTLEMTFVAGEPRSTFAVARQGVAAPPVSLSDASRLLSLLVGSEEIVDPNLRTSLLSISDMLRRSPGEAGVLANLMDEALTYGVPGEGGTAPTLLPDVPLQQGRAGQEGTLPAAGQGAVPEQPRLSSFEANAAQILQNIARNSRFDLTEAANQPVTPLPLMPGEEVDAAVLGTLPGGKVFVQLAGTSLELLIPRPVQAGDILRLTFITSDPRPLFALQRAAAGVPSSLSEAGRWLSALEHSEGGGSTQQTYVLERLNTVLKSLPPDSPAFTAIQDEAITYQTVMRGRQPVDQLPAQPGVATFQAGAAAVQNPQATLQPGTGIVLSDDMAKLLQALIRGNRLALLEAINQEASGGAFLPGQQVRGEIMSSLGGGRFMVQVAGQAMEFMLPKGIKRGDMVTLFFVTDEPQPTFLMTRFGKPGDARVSETGRWLSGFLGAAGEQIPAREALGILKTLLSEPPTDASQVSGLLQRGLREGGLFYESHLARWFGGDYPLEDLLREPQGRLSPLHRPPGQETANLAQDMGVAGLKGGAMEAMEAALRKAGTAMAHEGIVDQQALPVVKEQLAALQSGQVLFRGDLVPGQHLEWSVREREAHRNESGEQTRSWETSLTLDMPKLGNVTASLKLDGSRVGIELNAAQPDSAELLKAGLPRLAEQLEASGLVPSEIGVTHEIP</sequence>